<dbReference type="SUPFAM" id="SSF49447">
    <property type="entry name" value="Second domain of Mu2 adaptin subunit (ap50) of ap2 adaptor"/>
    <property type="match status" value="1"/>
</dbReference>
<feature type="domain" description="MHD" evidence="8">
    <location>
        <begin position="728"/>
        <end position="1006"/>
    </location>
</feature>
<dbReference type="OrthoDB" id="5593455at2759"/>
<dbReference type="KEGG" id="bfo:118431471"/>
<evidence type="ECO:0000259" key="9">
    <source>
        <dbReference type="PROSITE" id="PS51741"/>
    </source>
</evidence>
<reference evidence="11" key="2">
    <citation type="submission" date="2025-08" db="UniProtKB">
        <authorList>
            <consortium name="RefSeq"/>
        </authorList>
    </citation>
    <scope>IDENTIFICATION</scope>
    <source>
        <strain evidence="11">S238N-H82</strain>
        <tissue evidence="11">Testes</tissue>
    </source>
</reference>
<evidence type="ECO:0000313" key="10">
    <source>
        <dbReference type="Proteomes" id="UP000001554"/>
    </source>
</evidence>
<dbReference type="CDD" id="cd07648">
    <property type="entry name" value="F-BAR_FCHO"/>
    <property type="match status" value="1"/>
</dbReference>
<dbReference type="AlphaFoldDB" id="A0A9J7MG68"/>
<feature type="compositionally biased region" description="Polar residues" evidence="7">
    <location>
        <begin position="704"/>
        <end position="715"/>
    </location>
</feature>
<dbReference type="GO" id="GO:0005905">
    <property type="term" value="C:clathrin-coated pit"/>
    <property type="evidence" value="ECO:0000318"/>
    <property type="project" value="GO_Central"/>
</dbReference>
<accession>A0A9J7MG68</accession>
<dbReference type="SUPFAM" id="SSF103657">
    <property type="entry name" value="BAR/IMD domain-like"/>
    <property type="match status" value="1"/>
</dbReference>
<feature type="compositionally biased region" description="Pro residues" evidence="7">
    <location>
        <begin position="638"/>
        <end position="651"/>
    </location>
</feature>
<feature type="compositionally biased region" description="Low complexity" evidence="7">
    <location>
        <begin position="507"/>
        <end position="521"/>
    </location>
</feature>
<keyword evidence="5" id="KW-0472">Membrane</keyword>
<dbReference type="CDD" id="cd09265">
    <property type="entry name" value="AP_Syp1_like_MHD"/>
    <property type="match status" value="1"/>
</dbReference>
<comment type="subcellular location">
    <subcellularLocation>
        <location evidence="1">Membrane</location>
        <location evidence="1">Clathrin-coated pit</location>
        <topology evidence="1">Peripheral membrane protein</topology>
        <orientation evidence="1">Cytoplasmic side</orientation>
    </subcellularLocation>
</comment>
<feature type="compositionally biased region" description="Polar residues" evidence="7">
    <location>
        <begin position="528"/>
        <end position="547"/>
    </location>
</feature>
<evidence type="ECO:0000256" key="2">
    <source>
        <dbReference type="ARBA" id="ARBA00011064"/>
    </source>
</evidence>
<dbReference type="GO" id="GO:0005737">
    <property type="term" value="C:cytoplasm"/>
    <property type="evidence" value="ECO:0000318"/>
    <property type="project" value="GO_Central"/>
</dbReference>
<dbReference type="GO" id="GO:0072583">
    <property type="term" value="P:clathrin-dependent endocytosis"/>
    <property type="evidence" value="ECO:0000318"/>
    <property type="project" value="GO_Central"/>
</dbReference>
<dbReference type="OMA" id="NEYIHAW"/>
<protein>
    <submittedName>
        <fullName evidence="11">LOW QUALITY PROTEIN: F-BAR domain only protein 2-like</fullName>
    </submittedName>
</protein>
<dbReference type="InterPro" id="IPR018808">
    <property type="entry name" value="Muniscin_C"/>
</dbReference>
<feature type="region of interest" description="Disordered" evidence="7">
    <location>
        <begin position="386"/>
        <end position="681"/>
    </location>
</feature>
<dbReference type="GO" id="GO:0048268">
    <property type="term" value="P:clathrin coat assembly"/>
    <property type="evidence" value="ECO:0000318"/>
    <property type="project" value="GO_Central"/>
</dbReference>
<evidence type="ECO:0000256" key="4">
    <source>
        <dbReference type="ARBA" id="ARBA00023054"/>
    </source>
</evidence>
<feature type="region of interest" description="Disordered" evidence="7">
    <location>
        <begin position="699"/>
        <end position="724"/>
    </location>
</feature>
<dbReference type="GeneID" id="118431471"/>
<dbReference type="PROSITE" id="PS51741">
    <property type="entry name" value="F_BAR"/>
    <property type="match status" value="1"/>
</dbReference>
<dbReference type="PANTHER" id="PTHR23065">
    <property type="entry name" value="PROLINE-SERINE-THREONINE PHOSPHATASE INTERACTING PROTEIN 1"/>
    <property type="match status" value="1"/>
</dbReference>
<evidence type="ECO:0000256" key="7">
    <source>
        <dbReference type="SAM" id="MobiDB-lite"/>
    </source>
</evidence>
<feature type="compositionally biased region" description="Low complexity" evidence="7">
    <location>
        <begin position="567"/>
        <end position="594"/>
    </location>
</feature>
<dbReference type="RefSeq" id="XP_035698605.1">
    <property type="nucleotide sequence ID" value="XM_035842712.1"/>
</dbReference>
<evidence type="ECO:0000256" key="5">
    <source>
        <dbReference type="ARBA" id="ARBA00023176"/>
    </source>
</evidence>
<evidence type="ECO:0000313" key="11">
    <source>
        <dbReference type="RefSeq" id="XP_035698605.1"/>
    </source>
</evidence>
<evidence type="ECO:0000256" key="6">
    <source>
        <dbReference type="PROSITE-ProRule" id="PRU01077"/>
    </source>
</evidence>
<keyword evidence="5" id="KW-0168">Coated pit</keyword>
<gene>
    <name evidence="11" type="primary">LOC118431471</name>
</gene>
<dbReference type="Pfam" id="PF10291">
    <property type="entry name" value="muHD"/>
    <property type="match status" value="1"/>
</dbReference>
<keyword evidence="4 6" id="KW-0175">Coiled coil</keyword>
<dbReference type="Gene3D" id="1.20.1270.60">
    <property type="entry name" value="Arfaptin homology (AH) domain/BAR domain"/>
    <property type="match status" value="1"/>
</dbReference>
<evidence type="ECO:0000256" key="1">
    <source>
        <dbReference type="ARBA" id="ARBA00004283"/>
    </source>
</evidence>
<dbReference type="Proteomes" id="UP000001554">
    <property type="component" value="Chromosome 15"/>
</dbReference>
<dbReference type="InterPro" id="IPR031160">
    <property type="entry name" value="F_BAR_dom"/>
</dbReference>
<feature type="domain" description="F-BAR" evidence="9">
    <location>
        <begin position="1"/>
        <end position="254"/>
    </location>
</feature>
<feature type="compositionally biased region" description="Basic and acidic residues" evidence="7">
    <location>
        <begin position="459"/>
        <end position="474"/>
    </location>
</feature>
<comment type="similarity">
    <text evidence="2">Belongs to the FCHO family.</text>
</comment>
<proteinExistence type="inferred from homology"/>
<dbReference type="InterPro" id="IPR054713">
    <property type="entry name" value="GMIP/FCHO2-like_FCH"/>
</dbReference>
<keyword evidence="3" id="KW-0254">Endocytosis</keyword>
<evidence type="ECO:0000259" key="8">
    <source>
        <dbReference type="PROSITE" id="PS51072"/>
    </source>
</evidence>
<dbReference type="InterPro" id="IPR001060">
    <property type="entry name" value="FCH_dom"/>
</dbReference>
<organism evidence="10 11">
    <name type="scientific">Branchiostoma floridae</name>
    <name type="common">Florida lancelet</name>
    <name type="synonym">Amphioxus</name>
    <dbReference type="NCBI Taxonomy" id="7739"/>
    <lineage>
        <taxon>Eukaryota</taxon>
        <taxon>Metazoa</taxon>
        <taxon>Chordata</taxon>
        <taxon>Cephalochordata</taxon>
        <taxon>Leptocardii</taxon>
        <taxon>Amphioxiformes</taxon>
        <taxon>Branchiostomatidae</taxon>
        <taxon>Branchiostoma</taxon>
    </lineage>
</organism>
<dbReference type="InterPro" id="IPR028565">
    <property type="entry name" value="MHD"/>
</dbReference>
<feature type="compositionally biased region" description="Basic and acidic residues" evidence="7">
    <location>
        <begin position="423"/>
        <end position="441"/>
    </location>
</feature>
<keyword evidence="10" id="KW-1185">Reference proteome</keyword>
<name>A0A9J7MG68_BRAFL</name>
<dbReference type="PANTHER" id="PTHR23065:SF15">
    <property type="entry name" value="AT02057P"/>
    <property type="match status" value="1"/>
</dbReference>
<dbReference type="SMART" id="SM00055">
    <property type="entry name" value="FCH"/>
    <property type="match status" value="1"/>
</dbReference>
<evidence type="ECO:0000256" key="3">
    <source>
        <dbReference type="ARBA" id="ARBA00022583"/>
    </source>
</evidence>
<reference evidence="10" key="1">
    <citation type="journal article" date="2020" name="Nat. Ecol. Evol.">
        <title>Deeply conserved synteny resolves early events in vertebrate evolution.</title>
        <authorList>
            <person name="Simakov O."/>
            <person name="Marletaz F."/>
            <person name="Yue J.X."/>
            <person name="O'Connell B."/>
            <person name="Jenkins J."/>
            <person name="Brandt A."/>
            <person name="Calef R."/>
            <person name="Tung C.H."/>
            <person name="Huang T.K."/>
            <person name="Schmutz J."/>
            <person name="Satoh N."/>
            <person name="Yu J.K."/>
            <person name="Putnam N.H."/>
            <person name="Green R.E."/>
            <person name="Rokhsar D.S."/>
        </authorList>
    </citation>
    <scope>NUCLEOTIDE SEQUENCE [LARGE SCALE GENOMIC DNA]</scope>
    <source>
        <strain evidence="10">S238N-H82</strain>
    </source>
</reference>
<dbReference type="GO" id="GO:0005886">
    <property type="term" value="C:plasma membrane"/>
    <property type="evidence" value="ECO:0000318"/>
    <property type="project" value="GO_Central"/>
</dbReference>
<sequence>MSFFADNFWGEKNNGFDVVYHNMKHGQISVKEMVEYLRESASVQELNSKSWNKLAKQAANSSQQGTFSPVWQIVRLMNEKMATVYTELVHRLQEVAKELQKYGEEQRNKHKSVKEEVQPTADVVTSFQSTTAAVLKAKENYNTKCLDYERLKREGASPKEVEKAEAKFTKAKEDYTQLVEKYENTRVDFTKKMTDSSNQFQEIEEIHLSYMFDIIAKYAQCFHHAHFTIMQIEEDFKRQSEDLGIQKLIQNFAESKGTGTEKPAAIEFEECDLSSLPPAISMESVENNGKETPVVEKAVDKLTKKKERLTGSTPRLWVCPCARSGLSSKMEREREKPKSMEMEYQEMQNMEDPARVVQVSRKAVTCGYMAWRAYFYERFLKSKKKKDKKKKKKDQIDNVSTGSPDREDGEVVPPGPDVLVDEEGYRIKPSEEPQTAKRKDSFYSSSDDDSDDEGVGGKFRVEIKPPVVKDRHATAGDSLEELKATVGGLTLSPSPAASVKLRKEASRQQLQRSRSESQSQEDVFTYLDSMSTAGLGTSTFNSNSKPSNDLLGLDLFSSPLGTAPPISAASFSQSHSASASPEPWGLPSPSSELPPALPAKQRQLTPSTLPVPLSATPPPTGAGDASSVLPEQEKISRPPMPGAQPVLPLPPKTGRAKPIPAPRQQPSPDDMIPGHVSPPIHVTSAAPLARAESLSSISSGTFSTAGTPTAGTSRGPSPLPAGSGTETVIPVAAAFSETVNAFFKGTDQDKCMVKITGDLMMSFPHGIISALTTNPTLTPLTFRIKNSSRLEQVLPKQDSHYPVNYFKWYFHRDPTQSQLDAQAYTFNMPALLTYLKQQADQNIGASYYNIGIMKYQMKTPAGIQNTPLTLVAYWKCEPLSTEIRIDYAYNEPAFPLATALTNVTIHLPVDGGVTNVQSIPNATWNAEAKRALWKIPEISKASEGGGISTLRAKFDLTEGPSKPMTMAVKFNSEGTTLSGLELELVGGAYRASLVKKRFAAGKYMCDSQ</sequence>
<dbReference type="Pfam" id="PF22699">
    <property type="entry name" value="GMIP-like_FCH"/>
    <property type="match status" value="1"/>
</dbReference>
<dbReference type="GO" id="GO:0030136">
    <property type="term" value="C:clathrin-coated vesicle"/>
    <property type="evidence" value="ECO:0000318"/>
    <property type="project" value="GO_Central"/>
</dbReference>
<dbReference type="PROSITE" id="PS51072">
    <property type="entry name" value="MHD"/>
    <property type="match status" value="1"/>
</dbReference>
<dbReference type="InterPro" id="IPR036168">
    <property type="entry name" value="AP2_Mu_C_sf"/>
</dbReference>
<dbReference type="InterPro" id="IPR027267">
    <property type="entry name" value="AH/BAR_dom_sf"/>
</dbReference>